<reference evidence="2 3" key="1">
    <citation type="journal article" date="2016" name="Nat. Commun.">
        <title>Thousands of microbial genomes shed light on interconnected biogeochemical processes in an aquifer system.</title>
        <authorList>
            <person name="Anantharaman K."/>
            <person name="Brown C.T."/>
            <person name="Hug L.A."/>
            <person name="Sharon I."/>
            <person name="Castelle C.J."/>
            <person name="Probst A.J."/>
            <person name="Thomas B.C."/>
            <person name="Singh A."/>
            <person name="Wilkins M.J."/>
            <person name="Karaoz U."/>
            <person name="Brodie E.L."/>
            <person name="Williams K.H."/>
            <person name="Hubbard S.S."/>
            <person name="Banfield J.F."/>
        </authorList>
    </citation>
    <scope>NUCLEOTIDE SEQUENCE [LARGE SCALE GENOMIC DNA]</scope>
</reference>
<dbReference type="EMBL" id="MGDB01000031">
    <property type="protein sequence ID" value="OGL42699.1"/>
    <property type="molecule type" value="Genomic_DNA"/>
</dbReference>
<dbReference type="Proteomes" id="UP000178526">
    <property type="component" value="Unassembled WGS sequence"/>
</dbReference>
<protein>
    <submittedName>
        <fullName evidence="2">Uncharacterized protein</fullName>
    </submittedName>
</protein>
<name>A0A1F7RMC1_9BACT</name>
<feature type="transmembrane region" description="Helical" evidence="1">
    <location>
        <begin position="161"/>
        <end position="187"/>
    </location>
</feature>
<evidence type="ECO:0000256" key="1">
    <source>
        <dbReference type="SAM" id="Phobius"/>
    </source>
</evidence>
<dbReference type="AlphaFoldDB" id="A0A1F7RMC1"/>
<keyword evidence="1" id="KW-0812">Transmembrane</keyword>
<gene>
    <name evidence="2" type="ORF">A2042_01695</name>
</gene>
<comment type="caution">
    <text evidence="2">The sequence shown here is derived from an EMBL/GenBank/DDBJ whole genome shotgun (WGS) entry which is preliminary data.</text>
</comment>
<keyword evidence="1" id="KW-1133">Transmembrane helix</keyword>
<accession>A0A1F7RMC1</accession>
<proteinExistence type="predicted"/>
<organism evidence="2 3">
    <name type="scientific">Candidatus Schekmanbacteria bacterium GWA2_38_11</name>
    <dbReference type="NCBI Taxonomy" id="1817876"/>
    <lineage>
        <taxon>Bacteria</taxon>
        <taxon>Candidatus Schekmaniibacteriota</taxon>
    </lineage>
</organism>
<sequence>MRGKIFGARVINKIEVLCCNNKELAIVTGTKEVNKISEFSEKLKKTSADIGISLIVNGNSVEPLLPQNIFKSIIFKDKGNGGIFKKIKKSFSLVNYLRKNRFDVVSIYYGNTLKDTNISGELGGFLSNSKSVIGIDGNGQLYLLSNKFFIYKLFSFLVKPIIWSALLVILLFYVVIFWSIIFFLMLVSDKILYPKRAI</sequence>
<evidence type="ECO:0000313" key="2">
    <source>
        <dbReference type="EMBL" id="OGL42699.1"/>
    </source>
</evidence>
<evidence type="ECO:0000313" key="3">
    <source>
        <dbReference type="Proteomes" id="UP000178526"/>
    </source>
</evidence>
<keyword evidence="1" id="KW-0472">Membrane</keyword>